<dbReference type="Proteomes" id="UP000186817">
    <property type="component" value="Unassembled WGS sequence"/>
</dbReference>
<feature type="compositionally biased region" description="Basic and acidic residues" evidence="1">
    <location>
        <begin position="993"/>
        <end position="1005"/>
    </location>
</feature>
<dbReference type="InterPro" id="IPR013103">
    <property type="entry name" value="RVT_2"/>
</dbReference>
<feature type="compositionally biased region" description="Basic and acidic residues" evidence="1">
    <location>
        <begin position="1424"/>
        <end position="1434"/>
    </location>
</feature>
<feature type="compositionally biased region" description="Polar residues" evidence="1">
    <location>
        <begin position="143"/>
        <end position="157"/>
    </location>
</feature>
<feature type="compositionally biased region" description="Polar residues" evidence="1">
    <location>
        <begin position="966"/>
        <end position="980"/>
    </location>
</feature>
<organism evidence="3 4">
    <name type="scientific">Symbiodinium microadriaticum</name>
    <name type="common">Dinoflagellate</name>
    <name type="synonym">Zooxanthella microadriatica</name>
    <dbReference type="NCBI Taxonomy" id="2951"/>
    <lineage>
        <taxon>Eukaryota</taxon>
        <taxon>Sar</taxon>
        <taxon>Alveolata</taxon>
        <taxon>Dinophyceae</taxon>
        <taxon>Suessiales</taxon>
        <taxon>Symbiodiniaceae</taxon>
        <taxon>Symbiodinium</taxon>
    </lineage>
</organism>
<feature type="region of interest" description="Disordered" evidence="1">
    <location>
        <begin position="1384"/>
        <end position="1434"/>
    </location>
</feature>
<keyword evidence="4" id="KW-1185">Reference proteome</keyword>
<feature type="compositionally biased region" description="Polar residues" evidence="1">
    <location>
        <begin position="1"/>
        <end position="13"/>
    </location>
</feature>
<accession>A0A1Q9CVS0</accession>
<feature type="compositionally biased region" description="Acidic residues" evidence="1">
    <location>
        <begin position="1384"/>
        <end position="1393"/>
    </location>
</feature>
<dbReference type="Pfam" id="PF07727">
    <property type="entry name" value="RVT_2"/>
    <property type="match status" value="1"/>
</dbReference>
<sequence>MVAVTTDPTGTAQNDDRAPVAENEDDRAGTWKANDSSSWDDWQRDYSGHYSSGWGSWDDSYWGWGDRWSWQPSEHYNNYRSAYARNSPWGAGTTWTQTSQFRGAEQPNRRDNDEEQRSNDTSEEQGTSDATLPDEATQEQRRFSSTTHGSTEATRASTGPGRDEHGSTLSDSSGAPGQKGSFSEKMAVPSFGAKGTGDELGMSARSYLRQVEAWSKVTRTDPTQQALLLYQNLSGRAWVESEELNVDDLASSQGLKIFKSWIRERYQEVEVSRIAEALTLFFKKMKRQTGQSIREFNSVFDRGHSRLLEIDCRLPEVARAWAYLNALGLSNSEELSLLASVGNDYSTAKLQKAAILHEKSLRGPWVPRNKGEGKGAKSAFLTGTDNDEPQHGIDDDRDDDETGACLPEEAAIEIHEAFVAQESAKARYRDIVKARGVDPENIKHNKKNAEESTKTTPDDSLAQAKLRSYCAGCGRRGHWHKDAECPLNRSGNQAPASKPRAPQDHQVHATTVSSGAPASIVEVAYMVGDLGGDRLLAITDTACSKSVMGQKWLESYLRLAKEIGVDTQFLDCHDDFRFGASRLFHANFSATIVIQIRDRVFMLRASVVQGEVPLLMSRSALSKLGMVYDLEGHAAQFKHLGIERFSLMTTDSGHPAIPVTPKRVPGMKWPSPQEWASSEVIIVPSAGSQYTTFMTSASDAKGDVISSSSLDPKENKTPSADHPPGQNLFYPKKINACVRNLLCAEDLNLQLFATWWSKTPISKDFWIECPESFIRIHVVPRRGLFDPSRWETSQIETKDKLLGSVGLIRSSHGISCSAAEPDGALFVVGGRDQADPQRPPEIPIPPRATKGQLQLLIRDATTREKAEAIVTFGRHKNKLYKEVPTQYLEWAMMEVRERGAESSGPDLVSLANYAKAKLQPEETESYNPEVNSKVPLPPESSADSCWESHWSELTETAFELNTRVNNQRKGNEAQGYQRQPTPKKRSTATGSHTGEKQAMEQEVPPEVRKEIETLMSRLAALKATTTDTPEKVKLSDGTVIDFPLLPTPPGASRRTLWKGQACLFEIGGTEITYQYVEAGAHVIEPLSWDEYNDPDRTIDVIVVIFESFVLDNLDPPNVNTTRNQKTQVARPATLPSLLDMNQLVSIDVFHAFDVDRVRHEFLSVIDHATTFHLVCELQGTISTDLETGLQAGITKYAEFHGSKLRLFSVEILDVLKNCVVATMRTAAKMAFFRTQLDSKFRKALIQRSRVKRGGYAVGEMVSFYRVEKVATKRGSWRGPGTIIGAEGGNWWVSFGGRCHLVAEEHLRPSSPEEVGDILSSRVARDDLEKLLNLDPDDPSTYDQVDEPEPPEEALSPDQDPGQDLQVLPDEEMVEDMDFALELDGVDPVDEMDDSERASASERRQLEHPTPYGPVRKRVRQKGPQGKEHTVHMMKKCQTDRALEKALEKEIPWKLIPESEHDAFRLAEEKQFREHLDHQALKPLSVDESAEVMRRVDPSRILTSRFAYRDKHWSRRKLAPGLAWKHKARLVVSGHRDPDVKCLETDAPTINRLTILTLLQVLASRRKTHDWVAAAGDITAAFLNGDDMDRELYLRQPRTGLKGLDARQLLLITKGVFGLPDSPRKWWKRLRRDMLNIRIEVEGQECFFTQCALDPCLFQLVSAEDPVPKTYVGVHVDDLLVVGPRELSQSVREKLSATFPVDDWELDDFDYIGSHVRVSEDGVYVSQEPYASSRLFELSIDKGQSDLDPATEEQRIDNQSLIGALSWLGSQSRPDLQCSVSLAQQCQKNPTVEDLKFTNKIAKRAWEHRDKGIWLRPLELGSLEFLIYHDSAWANALLEGEEGFCLSPEDHSLGFMSEGPYQYKERKAKKANSRVASQMGMLIVLTDAAQVSRGGGVSSILDWKSSANPRVCRSTFGAETTACSEAFELGQYVRSFVMTILSGELKRVESLEGGQLRCITDCKSLFDHLHREGIPRVPSDKRLAIDLAALRQTFSSERLNEKIPLFWVPTGYQLADVLTKPLCADDWWGTLFSHIRLPFYKDPSKHSSETEYA</sequence>
<feature type="region of interest" description="Disordered" evidence="1">
    <location>
        <begin position="1"/>
        <end position="44"/>
    </location>
</feature>
<feature type="region of interest" description="Disordered" evidence="1">
    <location>
        <begin position="482"/>
        <end position="512"/>
    </location>
</feature>
<feature type="domain" description="Reverse transcriptase Ty1/copia-type" evidence="2">
    <location>
        <begin position="1522"/>
        <end position="1734"/>
    </location>
</feature>
<name>A0A1Q9CVS0_SYMMI</name>
<feature type="compositionally biased region" description="Basic and acidic residues" evidence="1">
    <location>
        <begin position="1394"/>
        <end position="1406"/>
    </location>
</feature>
<evidence type="ECO:0000259" key="2">
    <source>
        <dbReference type="Pfam" id="PF07727"/>
    </source>
</evidence>
<dbReference type="OrthoDB" id="420120at2759"/>
<comment type="caution">
    <text evidence="3">The sequence shown here is derived from an EMBL/GenBank/DDBJ whole genome shotgun (WGS) entry which is preliminary data.</text>
</comment>
<proteinExistence type="predicted"/>
<feature type="region of interest" description="Disordered" evidence="1">
    <location>
        <begin position="919"/>
        <end position="945"/>
    </location>
</feature>
<feature type="region of interest" description="Disordered" evidence="1">
    <location>
        <begin position="99"/>
        <end position="183"/>
    </location>
</feature>
<protein>
    <submittedName>
        <fullName evidence="3">Copia protein</fullName>
    </submittedName>
</protein>
<feature type="region of interest" description="Disordered" evidence="1">
    <location>
        <begin position="1331"/>
        <end position="1364"/>
    </location>
</feature>
<evidence type="ECO:0000313" key="3">
    <source>
        <dbReference type="EMBL" id="OLP87032.1"/>
    </source>
</evidence>
<feature type="region of interest" description="Disordered" evidence="1">
    <location>
        <begin position="364"/>
        <end position="403"/>
    </location>
</feature>
<evidence type="ECO:0000256" key="1">
    <source>
        <dbReference type="SAM" id="MobiDB-lite"/>
    </source>
</evidence>
<evidence type="ECO:0000313" key="4">
    <source>
        <dbReference type="Proteomes" id="UP000186817"/>
    </source>
</evidence>
<feature type="compositionally biased region" description="Basic and acidic residues" evidence="1">
    <location>
        <begin position="439"/>
        <end position="457"/>
    </location>
</feature>
<reference evidence="3 4" key="1">
    <citation type="submission" date="2016-02" db="EMBL/GenBank/DDBJ databases">
        <title>Genome analysis of coral dinoflagellate symbionts highlights evolutionary adaptations to a symbiotic lifestyle.</title>
        <authorList>
            <person name="Aranda M."/>
            <person name="Li Y."/>
            <person name="Liew Y.J."/>
            <person name="Baumgarten S."/>
            <person name="Simakov O."/>
            <person name="Wilson M."/>
            <person name="Piel J."/>
            <person name="Ashoor H."/>
            <person name="Bougouffa S."/>
            <person name="Bajic V.B."/>
            <person name="Ryu T."/>
            <person name="Ravasi T."/>
            <person name="Bayer T."/>
            <person name="Micklem G."/>
            <person name="Kim H."/>
            <person name="Bhak J."/>
            <person name="Lajeunesse T.C."/>
            <person name="Voolstra C.R."/>
        </authorList>
    </citation>
    <scope>NUCLEOTIDE SEQUENCE [LARGE SCALE GENOMIC DNA]</scope>
    <source>
        <strain evidence="3 4">CCMP2467</strain>
    </source>
</reference>
<feature type="region of interest" description="Disordered" evidence="1">
    <location>
        <begin position="966"/>
        <end position="1005"/>
    </location>
</feature>
<feature type="region of interest" description="Disordered" evidence="1">
    <location>
        <begin position="439"/>
        <end position="460"/>
    </location>
</feature>
<gene>
    <name evidence="3" type="primary">GIP</name>
    <name evidence="3" type="ORF">AK812_SmicGene31795</name>
</gene>
<feature type="compositionally biased region" description="Basic and acidic residues" evidence="1">
    <location>
        <begin position="107"/>
        <end position="120"/>
    </location>
</feature>
<feature type="compositionally biased region" description="Acidic residues" evidence="1">
    <location>
        <begin position="1334"/>
        <end position="1351"/>
    </location>
</feature>
<dbReference type="EMBL" id="LSRX01000885">
    <property type="protein sequence ID" value="OLP87032.1"/>
    <property type="molecule type" value="Genomic_DNA"/>
</dbReference>
<feature type="region of interest" description="Disordered" evidence="1">
    <location>
        <begin position="702"/>
        <end position="726"/>
    </location>
</feature>